<dbReference type="Gene3D" id="3.90.470.20">
    <property type="entry name" value="4'-phosphopantetheinyl transferase domain"/>
    <property type="match status" value="1"/>
</dbReference>
<dbReference type="SUPFAM" id="SSF56214">
    <property type="entry name" value="4'-phosphopantetheinyl transferase"/>
    <property type="match status" value="2"/>
</dbReference>
<evidence type="ECO:0000259" key="2">
    <source>
        <dbReference type="Pfam" id="PF01648"/>
    </source>
</evidence>
<keyword evidence="1 3" id="KW-0808">Transferase</keyword>
<dbReference type="GO" id="GO:0008897">
    <property type="term" value="F:holo-[acyl-carrier-protein] synthase activity"/>
    <property type="evidence" value="ECO:0007669"/>
    <property type="project" value="InterPro"/>
</dbReference>
<gene>
    <name evidence="3" type="ORF">SAMN02927925_00576</name>
</gene>
<dbReference type="EMBL" id="FMTY01000001">
    <property type="protein sequence ID" value="SCX02861.1"/>
    <property type="molecule type" value="Genomic_DNA"/>
</dbReference>
<dbReference type="GO" id="GO:0000287">
    <property type="term" value="F:magnesium ion binding"/>
    <property type="evidence" value="ECO:0007669"/>
    <property type="project" value="InterPro"/>
</dbReference>
<dbReference type="InterPro" id="IPR008278">
    <property type="entry name" value="4-PPantetheinyl_Trfase_dom"/>
</dbReference>
<evidence type="ECO:0000313" key="3">
    <source>
        <dbReference type="EMBL" id="SCX02861.1"/>
    </source>
</evidence>
<sequence length="217" mass="24963">MPLFKIIDISPTAKVFLWKITEDFNELFRNVSLKDTSLARLEGMKSESHQKGFLAVRMLFQVAGYTDFDLYYDEFGKPHLKDGTHISISHSFDFSAIVLSNCNIGIDLEMVKDKVLRIAPRFMDVSHLENLTEAEQMRKATVVWGIKEAVFKLKNEVGISFPDHIFESPFQLSDKKCSAELHFKDVIQHYDILFEEIESDDSENPKQIYTLVCAVES</sequence>
<dbReference type="AlphaFoldDB" id="A0A1G4V8D5"/>
<dbReference type="eggNOG" id="COG2091">
    <property type="taxonomic scope" value="Bacteria"/>
</dbReference>
<dbReference type="Proteomes" id="UP000182124">
    <property type="component" value="Unassembled WGS sequence"/>
</dbReference>
<evidence type="ECO:0000256" key="1">
    <source>
        <dbReference type="ARBA" id="ARBA00022679"/>
    </source>
</evidence>
<dbReference type="Pfam" id="PF01648">
    <property type="entry name" value="ACPS"/>
    <property type="match status" value="1"/>
</dbReference>
<evidence type="ECO:0000313" key="4">
    <source>
        <dbReference type="Proteomes" id="UP000182124"/>
    </source>
</evidence>
<accession>A0A1G4V8D5</accession>
<protein>
    <submittedName>
        <fullName evidence="3">Phosphopantetheinyl transferase</fullName>
    </submittedName>
</protein>
<organism evidence="3 4">
    <name type="scientific">Flavobacterium saliperosum</name>
    <dbReference type="NCBI Taxonomy" id="329186"/>
    <lineage>
        <taxon>Bacteria</taxon>
        <taxon>Pseudomonadati</taxon>
        <taxon>Bacteroidota</taxon>
        <taxon>Flavobacteriia</taxon>
        <taxon>Flavobacteriales</taxon>
        <taxon>Flavobacteriaceae</taxon>
        <taxon>Flavobacterium</taxon>
    </lineage>
</organism>
<name>A0A1G4V8D5_9FLAO</name>
<dbReference type="InterPro" id="IPR037143">
    <property type="entry name" value="4-PPantetheinyl_Trfase_dom_sf"/>
</dbReference>
<dbReference type="RefSeq" id="WP_023575612.1">
    <property type="nucleotide sequence ID" value="NZ_CBCSBQ010000005.1"/>
</dbReference>
<feature type="domain" description="4'-phosphopantetheinyl transferase" evidence="2">
    <location>
        <begin position="104"/>
        <end position="159"/>
    </location>
</feature>
<dbReference type="STRING" id="329186.SAMN02927925_00576"/>
<reference evidence="3 4" key="1">
    <citation type="submission" date="2016-10" db="EMBL/GenBank/DDBJ databases">
        <authorList>
            <person name="de Groot N.N."/>
        </authorList>
    </citation>
    <scope>NUCLEOTIDE SEQUENCE [LARGE SCALE GENOMIC DNA]</scope>
    <source>
        <strain evidence="3 4">CGMCC 1.3801</strain>
    </source>
</reference>
<proteinExistence type="predicted"/>